<name>A0ABU9CLR0_9BURK</name>
<dbReference type="InterPro" id="IPR000157">
    <property type="entry name" value="TIR_dom"/>
</dbReference>
<dbReference type="Gene3D" id="3.40.50.10140">
    <property type="entry name" value="Toll/interleukin-1 receptor homology (TIR) domain"/>
    <property type="match status" value="1"/>
</dbReference>
<evidence type="ECO:0000313" key="4">
    <source>
        <dbReference type="Proteomes" id="UP001365405"/>
    </source>
</evidence>
<evidence type="ECO:0000313" key="3">
    <source>
        <dbReference type="EMBL" id="MEK8052751.1"/>
    </source>
</evidence>
<gene>
    <name evidence="3" type="ORF">AACH10_21045</name>
</gene>
<dbReference type="RefSeq" id="WP_341412476.1">
    <property type="nucleotide sequence ID" value="NZ_JBBUTH010000010.1"/>
</dbReference>
<feature type="transmembrane region" description="Helical" evidence="1">
    <location>
        <begin position="168"/>
        <end position="189"/>
    </location>
</feature>
<protein>
    <submittedName>
        <fullName evidence="3">Toll/interleukin-1 receptor domain-containing protein</fullName>
    </submittedName>
</protein>
<reference evidence="3 4" key="1">
    <citation type="submission" date="2024-04" db="EMBL/GenBank/DDBJ databases">
        <title>Novel species of the genus Ideonella isolated from streams.</title>
        <authorList>
            <person name="Lu H."/>
        </authorList>
    </citation>
    <scope>NUCLEOTIDE SEQUENCE [LARGE SCALE GENOMIC DNA]</scope>
    <source>
        <strain evidence="3 4">DXS22W</strain>
    </source>
</reference>
<feature type="transmembrane region" description="Helical" evidence="1">
    <location>
        <begin position="214"/>
        <end position="235"/>
    </location>
</feature>
<comment type="caution">
    <text evidence="3">The sequence shown here is derived from an EMBL/GenBank/DDBJ whole genome shotgun (WGS) entry which is preliminary data.</text>
</comment>
<keyword evidence="4" id="KW-1185">Reference proteome</keyword>
<keyword evidence="1" id="KW-1133">Transmembrane helix</keyword>
<feature type="domain" description="TIR" evidence="2">
    <location>
        <begin position="4"/>
        <end position="143"/>
    </location>
</feature>
<evidence type="ECO:0000256" key="1">
    <source>
        <dbReference type="SAM" id="Phobius"/>
    </source>
</evidence>
<evidence type="ECO:0000259" key="2">
    <source>
        <dbReference type="Pfam" id="PF13676"/>
    </source>
</evidence>
<dbReference type="EMBL" id="JBBUTH010000010">
    <property type="protein sequence ID" value="MEK8052751.1"/>
    <property type="molecule type" value="Genomic_DNA"/>
</dbReference>
<proteinExistence type="predicted"/>
<keyword evidence="1" id="KW-0472">Membrane</keyword>
<sequence>MKLFISYRRADTQAVALLVERYFSDTPGVESVFLDVEDIDAAQRFGQRIRDALAQASHVIVLMGRQWRGPRTAPEPARITQADDMVRLEVAQALRSGATVVPLLVDGAAMPRPADLPEDLRGLTERSAFDLRTARFQDDMDALLRQLTGRTTRALSVPLSPGAIARRAAAGSLVGAALLLATAVAYLLWDGRPCDGLACALQQAFGLGSEADGLGLLAVLAGAVLLLSALAPVLAHGRR</sequence>
<accession>A0ABU9CLR0</accession>
<organism evidence="3 4">
    <name type="scientific">Pseudaquabacterium inlustre</name>
    <dbReference type="NCBI Taxonomy" id="2984192"/>
    <lineage>
        <taxon>Bacteria</taxon>
        <taxon>Pseudomonadati</taxon>
        <taxon>Pseudomonadota</taxon>
        <taxon>Betaproteobacteria</taxon>
        <taxon>Burkholderiales</taxon>
        <taxon>Sphaerotilaceae</taxon>
        <taxon>Pseudaquabacterium</taxon>
    </lineage>
</organism>
<dbReference type="Pfam" id="PF13676">
    <property type="entry name" value="TIR_2"/>
    <property type="match status" value="1"/>
</dbReference>
<dbReference type="InterPro" id="IPR035897">
    <property type="entry name" value="Toll_tir_struct_dom_sf"/>
</dbReference>
<keyword evidence="3" id="KW-0675">Receptor</keyword>
<dbReference type="Proteomes" id="UP001365405">
    <property type="component" value="Unassembled WGS sequence"/>
</dbReference>
<keyword evidence="1" id="KW-0812">Transmembrane</keyword>